<organism evidence="1 2">
    <name type="scientific">Thecamonas trahens ATCC 50062</name>
    <dbReference type="NCBI Taxonomy" id="461836"/>
    <lineage>
        <taxon>Eukaryota</taxon>
        <taxon>Apusozoa</taxon>
        <taxon>Apusomonadida</taxon>
        <taxon>Apusomonadidae</taxon>
        <taxon>Thecamonas</taxon>
    </lineage>
</organism>
<dbReference type="GO" id="GO:0061640">
    <property type="term" value="P:cytoskeleton-dependent cytokinesis"/>
    <property type="evidence" value="ECO:0007669"/>
    <property type="project" value="InterPro"/>
</dbReference>
<dbReference type="GeneID" id="25569204"/>
<gene>
    <name evidence="1" type="ORF">AMSG_11151</name>
</gene>
<proteinExistence type="predicted"/>
<dbReference type="PANTHER" id="PTHR28360">
    <property type="entry name" value="DYNACTIN SUBUNIT 3"/>
    <property type="match status" value="1"/>
</dbReference>
<name>A0A0L0DTU3_THETB</name>
<dbReference type="STRING" id="461836.A0A0L0DTU3"/>
<dbReference type="AlphaFoldDB" id="A0A0L0DTU3"/>
<accession>A0A0L0DTU3</accession>
<protein>
    <submittedName>
        <fullName evidence="1">Dynactin subunit 3</fullName>
    </submittedName>
</protein>
<sequence>MQESSREVVDRLAALETRVGGQSRDGQGRIIPSMLDTLTNAVASMTAEVDDMVAGVGHEVLAEVVAKSEAAEAAGLLAPAYRPPGAPDKLKISPAARLLATETKIALVEAAEPFINSLSSALDELAGSKHVLDSVHIADLPRHAPELARLEELHLDASLQASGLDSATQATLQEYNEVMRLLSLKFVSWDATLRALDHQLAVGSVG</sequence>
<reference evidence="1 2" key="1">
    <citation type="submission" date="2010-05" db="EMBL/GenBank/DDBJ databases">
        <title>The Genome Sequence of Thecamonas trahens ATCC 50062.</title>
        <authorList>
            <consortium name="The Broad Institute Genome Sequencing Platform"/>
            <person name="Russ C."/>
            <person name="Cuomo C."/>
            <person name="Shea T."/>
            <person name="Young S.K."/>
            <person name="Zeng Q."/>
            <person name="Koehrsen M."/>
            <person name="Haas B."/>
            <person name="Borodovsky M."/>
            <person name="Guigo R."/>
            <person name="Alvarado L."/>
            <person name="Berlin A."/>
            <person name="Bochicchio J."/>
            <person name="Borenstein D."/>
            <person name="Chapman S."/>
            <person name="Chen Z."/>
            <person name="Freedman E."/>
            <person name="Gellesch M."/>
            <person name="Goldberg J."/>
            <person name="Griggs A."/>
            <person name="Gujja S."/>
            <person name="Heilman E."/>
            <person name="Heiman D."/>
            <person name="Hepburn T."/>
            <person name="Howarth C."/>
            <person name="Jen D."/>
            <person name="Larson L."/>
            <person name="Mehta T."/>
            <person name="Park D."/>
            <person name="Pearson M."/>
            <person name="Roberts A."/>
            <person name="Saif S."/>
            <person name="Shenoy N."/>
            <person name="Sisk P."/>
            <person name="Stolte C."/>
            <person name="Sykes S."/>
            <person name="Thomson T."/>
            <person name="Walk T."/>
            <person name="White J."/>
            <person name="Yandava C."/>
            <person name="Burger G."/>
            <person name="Gray M.W."/>
            <person name="Holland P.W.H."/>
            <person name="King N."/>
            <person name="Lang F.B.F."/>
            <person name="Roger A.J."/>
            <person name="Ruiz-Trillo I."/>
            <person name="Lander E."/>
            <person name="Nusbaum C."/>
        </authorList>
    </citation>
    <scope>NUCLEOTIDE SEQUENCE [LARGE SCALE GENOMIC DNA]</scope>
    <source>
        <strain evidence="1 2">ATCC 50062</strain>
    </source>
</reference>
<dbReference type="EMBL" id="GL349503">
    <property type="protein sequence ID" value="KNC55754.1"/>
    <property type="molecule type" value="Genomic_DNA"/>
</dbReference>
<keyword evidence="2" id="KW-1185">Reference proteome</keyword>
<evidence type="ECO:0000313" key="1">
    <source>
        <dbReference type="EMBL" id="KNC55754.1"/>
    </source>
</evidence>
<dbReference type="InterPro" id="IPR009991">
    <property type="entry name" value="DCTN3"/>
</dbReference>
<dbReference type="GO" id="GO:0005869">
    <property type="term" value="C:dynactin complex"/>
    <property type="evidence" value="ECO:0007669"/>
    <property type="project" value="InterPro"/>
</dbReference>
<dbReference type="Proteomes" id="UP000054408">
    <property type="component" value="Unassembled WGS sequence"/>
</dbReference>
<dbReference type="Pfam" id="PF07426">
    <property type="entry name" value="Dynactin_p22"/>
    <property type="match status" value="1"/>
</dbReference>
<dbReference type="PANTHER" id="PTHR28360:SF1">
    <property type="entry name" value="DYNACTIN SUBUNIT 3"/>
    <property type="match status" value="1"/>
</dbReference>
<evidence type="ECO:0000313" key="2">
    <source>
        <dbReference type="Proteomes" id="UP000054408"/>
    </source>
</evidence>
<dbReference type="RefSeq" id="XP_013752907.1">
    <property type="nucleotide sequence ID" value="XM_013897453.1"/>
</dbReference>